<dbReference type="InterPro" id="IPR035907">
    <property type="entry name" value="Hppk_sf"/>
</dbReference>
<dbReference type="Pfam" id="PF02152">
    <property type="entry name" value="FolB"/>
    <property type="match status" value="1"/>
</dbReference>
<evidence type="ECO:0000256" key="9">
    <source>
        <dbReference type="RuleBase" id="RU362079"/>
    </source>
</evidence>
<protein>
    <recommendedName>
        <fullName evidence="9">Bifunctional folate synthesis protein</fullName>
    </recommendedName>
    <domain>
        <recommendedName>
            <fullName evidence="9">Dihydroneopterin aldolase</fullName>
            <shortName evidence="9">DHNA</shortName>
            <ecNumber evidence="9">4.1.2.25</ecNumber>
        </recommendedName>
        <alternativeName>
            <fullName evidence="9">7,8-dihydroneopterin aldolase</fullName>
        </alternativeName>
    </domain>
    <domain>
        <recommendedName>
            <fullName evidence="9">2-amino-4-hydroxy-6-hydroxymethyldihydropteridine pyrophosphokinase</fullName>
            <ecNumber evidence="9">2.7.6.3</ecNumber>
        </recommendedName>
        <alternativeName>
            <fullName evidence="9">6-hydroxymethyl-7,8-dihydropterin pyrophosphokinase</fullName>
            <shortName evidence="9">PPPK</shortName>
        </alternativeName>
        <alternativeName>
            <fullName evidence="9">7,8-dihydro-6-hydroxymethylpterin pyrophosphokinase</fullName>
            <shortName evidence="9">HPPK</shortName>
        </alternativeName>
    </domain>
</protein>
<evidence type="ECO:0000256" key="7">
    <source>
        <dbReference type="ARBA" id="ARBA00022840"/>
    </source>
</evidence>
<dbReference type="Gene3D" id="3.30.70.560">
    <property type="entry name" value="7,8-Dihydro-6-hydroxymethylpterin-pyrophosphokinase HPPK"/>
    <property type="match status" value="1"/>
</dbReference>
<dbReference type="PANTHER" id="PTHR43071">
    <property type="entry name" value="2-AMINO-4-HYDROXY-6-HYDROXYMETHYLDIHYDROPTERIDINE PYROPHOSPHOKINASE"/>
    <property type="match status" value="1"/>
</dbReference>
<dbReference type="EMBL" id="BRXR01000001">
    <property type="protein sequence ID" value="GLC31991.1"/>
    <property type="molecule type" value="Genomic_DNA"/>
</dbReference>
<comment type="pathway">
    <text evidence="2">Cofactor biosynthesis; tetrahydrofolate biosynthesis; 2-amino-4-hydroxy-6-hydroxymethyl-7,8-dihydropteridine diphosphate from 7,8-dihydroneopterin triphosphate: step 4/4.</text>
</comment>
<dbReference type="InterPro" id="IPR006157">
    <property type="entry name" value="FolB_dom"/>
</dbReference>
<dbReference type="NCBIfam" id="TIGR00525">
    <property type="entry name" value="folB"/>
    <property type="match status" value="1"/>
</dbReference>
<dbReference type="NCBIfam" id="TIGR00526">
    <property type="entry name" value="folB_dom"/>
    <property type="match status" value="1"/>
</dbReference>
<comment type="caution">
    <text evidence="11">The sequence shown here is derived from an EMBL/GenBank/DDBJ whole genome shotgun (WGS) entry which is preliminary data.</text>
</comment>
<feature type="domain" description="7,8-dihydro-6-hydroxymethylpterin-pyrophosphokinase" evidence="10">
    <location>
        <begin position="205"/>
        <end position="216"/>
    </location>
</feature>
<dbReference type="SUPFAM" id="SSF55620">
    <property type="entry name" value="Tetrahydrobiopterin biosynthesis enzymes-like"/>
    <property type="match status" value="1"/>
</dbReference>
<proteinExistence type="inferred from homology"/>
<dbReference type="Pfam" id="PF01288">
    <property type="entry name" value="HPPK"/>
    <property type="match status" value="1"/>
</dbReference>
<evidence type="ECO:0000256" key="3">
    <source>
        <dbReference type="ARBA" id="ARBA00009640"/>
    </source>
</evidence>
<comment type="pathway">
    <text evidence="9">Cofactor biosynthesis; tetrahydrofolate biosynthesis; 2-amino-4-hydroxy-6-hydroxymethyl-7,8-dihydropteridine diphosphate from 7,8-dihydroneopterin triphosphate: step 3/4.</text>
</comment>
<dbReference type="InterPro" id="IPR000550">
    <property type="entry name" value="Hppk"/>
</dbReference>
<keyword evidence="5" id="KW-0547">Nucleotide-binding</keyword>
<evidence type="ECO:0000256" key="4">
    <source>
        <dbReference type="ARBA" id="ARBA00022679"/>
    </source>
</evidence>
<keyword evidence="9" id="KW-0456">Lyase</keyword>
<dbReference type="RefSeq" id="WP_264851303.1">
    <property type="nucleotide sequence ID" value="NZ_BRXR01000001.1"/>
</dbReference>
<comment type="similarity">
    <text evidence="9">Belongs to the DHNA family.</text>
</comment>
<dbReference type="NCBIfam" id="TIGR01498">
    <property type="entry name" value="folK"/>
    <property type="match status" value="1"/>
</dbReference>
<comment type="similarity">
    <text evidence="3">In the N-terminal section; belongs to the DHNA family.</text>
</comment>
<dbReference type="InterPro" id="IPR006156">
    <property type="entry name" value="Dihydroneopterin_aldolase"/>
</dbReference>
<dbReference type="EC" id="2.7.6.3" evidence="9"/>
<keyword evidence="6" id="KW-0418">Kinase</keyword>
<name>A0ABQ5N9V8_9CLOT</name>
<evidence type="ECO:0000256" key="1">
    <source>
        <dbReference type="ARBA" id="ARBA00000198"/>
    </source>
</evidence>
<keyword evidence="8 9" id="KW-0289">Folate biosynthesis</keyword>
<dbReference type="SMART" id="SM00905">
    <property type="entry name" value="FolB"/>
    <property type="match status" value="1"/>
</dbReference>
<organism evidence="11 12">
    <name type="scientific">Clostridium omnivorum</name>
    <dbReference type="NCBI Taxonomy" id="1604902"/>
    <lineage>
        <taxon>Bacteria</taxon>
        <taxon>Bacillati</taxon>
        <taxon>Bacillota</taxon>
        <taxon>Clostridia</taxon>
        <taxon>Eubacteriales</taxon>
        <taxon>Clostridiaceae</taxon>
        <taxon>Clostridium</taxon>
    </lineage>
</organism>
<comment type="function">
    <text evidence="9">Catalyzes the conversion of 7,8-dihydroneopterin to 6-hydroxymethyl-7,8-dihydropterin.</text>
</comment>
<dbReference type="SUPFAM" id="SSF55083">
    <property type="entry name" value="6-hydroxymethyl-7,8-dihydropterin pyrophosphokinase, HPPK"/>
    <property type="match status" value="1"/>
</dbReference>
<accession>A0ABQ5N9V8</accession>
<sequence>MDKIYIKDLEIYAFHGVNEEEKNMGQRFLISIDLFLNLREAGQTDNLDATVNYAELCHAVEKEFKKEKYDLIEKSAEALANYILLNYSMVEGVKVLVKKPWAPIGKPVDYAAVEVERFWHKAYIGLGSNMGDKEDNLKKALEYMNNDKCTVKKVSSMYGTKPVGYLEQDDFLNCAAEIRTLLTPEELVRFMLSIEKDLKRERVIRWGPRTIDLDVLLYEDKITASEEIIIPHPRMHERLFVLKPLCDIAPYVMHPILNRRIIDLEQELSKTQKL</sequence>
<dbReference type="PANTHER" id="PTHR43071:SF1">
    <property type="entry name" value="2-AMINO-4-HYDROXY-6-HYDROXYMETHYLDIHYDROPTERIDINE PYROPHOSPHOKINASE"/>
    <property type="match status" value="1"/>
</dbReference>
<evidence type="ECO:0000313" key="12">
    <source>
        <dbReference type="Proteomes" id="UP001208567"/>
    </source>
</evidence>
<comment type="catalytic activity">
    <reaction evidence="1">
        <text>6-hydroxymethyl-7,8-dihydropterin + ATP = (7,8-dihydropterin-6-yl)methyl diphosphate + AMP + H(+)</text>
        <dbReference type="Rhea" id="RHEA:11412"/>
        <dbReference type="ChEBI" id="CHEBI:15378"/>
        <dbReference type="ChEBI" id="CHEBI:30616"/>
        <dbReference type="ChEBI" id="CHEBI:44841"/>
        <dbReference type="ChEBI" id="CHEBI:72950"/>
        <dbReference type="ChEBI" id="CHEBI:456215"/>
        <dbReference type="EC" id="2.7.6.3"/>
    </reaction>
</comment>
<evidence type="ECO:0000256" key="5">
    <source>
        <dbReference type="ARBA" id="ARBA00022741"/>
    </source>
</evidence>
<evidence type="ECO:0000256" key="6">
    <source>
        <dbReference type="ARBA" id="ARBA00022777"/>
    </source>
</evidence>
<evidence type="ECO:0000313" key="11">
    <source>
        <dbReference type="EMBL" id="GLC31991.1"/>
    </source>
</evidence>
<keyword evidence="7" id="KW-0067">ATP-binding</keyword>
<dbReference type="EC" id="4.1.2.25" evidence="9"/>
<dbReference type="InterPro" id="IPR043133">
    <property type="entry name" value="GTP-CH-I_C/QueF"/>
</dbReference>
<dbReference type="CDD" id="cd00483">
    <property type="entry name" value="HPPK"/>
    <property type="match status" value="1"/>
</dbReference>
<evidence type="ECO:0000256" key="8">
    <source>
        <dbReference type="ARBA" id="ARBA00022909"/>
    </source>
</evidence>
<dbReference type="Gene3D" id="3.30.1130.10">
    <property type="match status" value="1"/>
</dbReference>
<evidence type="ECO:0000256" key="2">
    <source>
        <dbReference type="ARBA" id="ARBA00005051"/>
    </source>
</evidence>
<gene>
    <name evidence="11" type="primary">folA</name>
    <name evidence="11" type="ORF">bsdE14_34010</name>
</gene>
<evidence type="ECO:0000259" key="10">
    <source>
        <dbReference type="PROSITE" id="PS00794"/>
    </source>
</evidence>
<comment type="catalytic activity">
    <reaction evidence="9">
        <text>7,8-dihydroneopterin = 6-hydroxymethyl-7,8-dihydropterin + glycolaldehyde</text>
        <dbReference type="Rhea" id="RHEA:10540"/>
        <dbReference type="ChEBI" id="CHEBI:17001"/>
        <dbReference type="ChEBI" id="CHEBI:17071"/>
        <dbReference type="ChEBI" id="CHEBI:44841"/>
        <dbReference type="EC" id="4.1.2.25"/>
    </reaction>
</comment>
<dbReference type="Proteomes" id="UP001208567">
    <property type="component" value="Unassembled WGS sequence"/>
</dbReference>
<reference evidence="11 12" key="1">
    <citation type="journal article" date="2024" name="Int. J. Syst. Evol. Microbiol.">
        <title>Clostridium omnivorum sp. nov., isolated from anoxic soil under the treatment of reductive soil disinfestation.</title>
        <authorList>
            <person name="Ueki A."/>
            <person name="Tonouchi A."/>
            <person name="Kaku N."/>
            <person name="Honma S."/>
            <person name="Ueki K."/>
        </authorList>
    </citation>
    <scope>NUCLEOTIDE SEQUENCE [LARGE SCALE GENOMIC DNA]</scope>
    <source>
        <strain evidence="11 12">E14</strain>
    </source>
</reference>
<keyword evidence="4" id="KW-0808">Transferase</keyword>
<dbReference type="PROSITE" id="PS00794">
    <property type="entry name" value="HPPK"/>
    <property type="match status" value="1"/>
</dbReference>
<dbReference type="CDD" id="cd00534">
    <property type="entry name" value="DHNA_DHNTPE"/>
    <property type="match status" value="1"/>
</dbReference>
<keyword evidence="12" id="KW-1185">Reference proteome</keyword>